<dbReference type="SUPFAM" id="SSF144232">
    <property type="entry name" value="HIT/MYND zinc finger-like"/>
    <property type="match status" value="1"/>
</dbReference>
<sequence>MVFYCSRECQKQDWKRHKKDCSLMVNAGFLDFTIFLRLTEFYRRKPKDIKTFKEAMSIASSLFHDRWKIIDDLREVPIESAVKVNIQNQIFVGYINRMHPLKYHQHGFYIKDKRGRQTIVLFYLDNDDPAPYFQWEDLYPGRFVCIICPTFHRLLDKWTGFRIRQPSEILMLKFRRETLY</sequence>
<evidence type="ECO:0000313" key="5">
    <source>
        <dbReference type="EMBL" id="KAK3602121.1"/>
    </source>
</evidence>
<reference evidence="5" key="3">
    <citation type="submission" date="2023-05" db="EMBL/GenBank/DDBJ databases">
        <authorList>
            <person name="Smith C.H."/>
        </authorList>
    </citation>
    <scope>NUCLEOTIDE SEQUENCE</scope>
    <source>
        <strain evidence="5">CHS0354</strain>
        <tissue evidence="5">Mantle</tissue>
    </source>
</reference>
<name>A0AAE0T1Q6_9BIVA</name>
<evidence type="ECO:0000259" key="4">
    <source>
        <dbReference type="Pfam" id="PF01753"/>
    </source>
</evidence>
<dbReference type="Pfam" id="PF01753">
    <property type="entry name" value="zf-MYND"/>
    <property type="match status" value="1"/>
</dbReference>
<dbReference type="InterPro" id="IPR002893">
    <property type="entry name" value="Znf_MYND"/>
</dbReference>
<reference evidence="5" key="2">
    <citation type="journal article" date="2021" name="Genome Biol. Evol.">
        <title>Developing a high-quality reference genome for a parasitic bivalve with doubly uniparental inheritance (Bivalvia: Unionida).</title>
        <authorList>
            <person name="Smith C.H."/>
        </authorList>
    </citation>
    <scope>NUCLEOTIDE SEQUENCE</scope>
    <source>
        <strain evidence="5">CHS0354</strain>
        <tissue evidence="5">Mantle</tissue>
    </source>
</reference>
<gene>
    <name evidence="5" type="ORF">CHS0354_003154</name>
</gene>
<dbReference type="Proteomes" id="UP001195483">
    <property type="component" value="Unassembled WGS sequence"/>
</dbReference>
<dbReference type="Gene3D" id="6.10.140.2220">
    <property type="match status" value="1"/>
</dbReference>
<accession>A0AAE0T1Q6</accession>
<evidence type="ECO:0000313" key="6">
    <source>
        <dbReference type="Proteomes" id="UP001195483"/>
    </source>
</evidence>
<organism evidence="5 6">
    <name type="scientific">Potamilus streckersoni</name>
    <dbReference type="NCBI Taxonomy" id="2493646"/>
    <lineage>
        <taxon>Eukaryota</taxon>
        <taxon>Metazoa</taxon>
        <taxon>Spiralia</taxon>
        <taxon>Lophotrochozoa</taxon>
        <taxon>Mollusca</taxon>
        <taxon>Bivalvia</taxon>
        <taxon>Autobranchia</taxon>
        <taxon>Heteroconchia</taxon>
        <taxon>Palaeoheterodonta</taxon>
        <taxon>Unionida</taxon>
        <taxon>Unionoidea</taxon>
        <taxon>Unionidae</taxon>
        <taxon>Ambleminae</taxon>
        <taxon>Lampsilini</taxon>
        <taxon>Potamilus</taxon>
    </lineage>
</organism>
<evidence type="ECO:0000256" key="3">
    <source>
        <dbReference type="ARBA" id="ARBA00022833"/>
    </source>
</evidence>
<evidence type="ECO:0000256" key="2">
    <source>
        <dbReference type="ARBA" id="ARBA00022771"/>
    </source>
</evidence>
<comment type="caution">
    <text evidence="5">The sequence shown here is derived from an EMBL/GenBank/DDBJ whole genome shotgun (WGS) entry which is preliminary data.</text>
</comment>
<keyword evidence="6" id="KW-1185">Reference proteome</keyword>
<reference evidence="5" key="1">
    <citation type="journal article" date="2021" name="Genome Biol. Evol.">
        <title>A High-Quality Reference Genome for a Parasitic Bivalve with Doubly Uniparental Inheritance (Bivalvia: Unionida).</title>
        <authorList>
            <person name="Smith C.H."/>
        </authorList>
    </citation>
    <scope>NUCLEOTIDE SEQUENCE</scope>
    <source>
        <strain evidence="5">CHS0354</strain>
    </source>
</reference>
<feature type="domain" description="MYND-type" evidence="4">
    <location>
        <begin position="2"/>
        <end position="21"/>
    </location>
</feature>
<proteinExistence type="predicted"/>
<dbReference type="GO" id="GO:0008270">
    <property type="term" value="F:zinc ion binding"/>
    <property type="evidence" value="ECO:0007669"/>
    <property type="project" value="UniProtKB-KW"/>
</dbReference>
<keyword evidence="3" id="KW-0862">Zinc</keyword>
<keyword evidence="1" id="KW-0479">Metal-binding</keyword>
<dbReference type="EMBL" id="JAEAOA010000259">
    <property type="protein sequence ID" value="KAK3602121.1"/>
    <property type="molecule type" value="Genomic_DNA"/>
</dbReference>
<evidence type="ECO:0000256" key="1">
    <source>
        <dbReference type="ARBA" id="ARBA00022723"/>
    </source>
</evidence>
<dbReference type="AlphaFoldDB" id="A0AAE0T1Q6"/>
<protein>
    <recommendedName>
        <fullName evidence="4">MYND-type domain-containing protein</fullName>
    </recommendedName>
</protein>
<keyword evidence="2" id="KW-0863">Zinc-finger</keyword>